<evidence type="ECO:0000313" key="1">
    <source>
        <dbReference type="EMBL" id="CAJ1936082.1"/>
    </source>
</evidence>
<organism evidence="1 2">
    <name type="scientific">Sphenostylis stenocarpa</name>
    <dbReference type="NCBI Taxonomy" id="92480"/>
    <lineage>
        <taxon>Eukaryota</taxon>
        <taxon>Viridiplantae</taxon>
        <taxon>Streptophyta</taxon>
        <taxon>Embryophyta</taxon>
        <taxon>Tracheophyta</taxon>
        <taxon>Spermatophyta</taxon>
        <taxon>Magnoliopsida</taxon>
        <taxon>eudicotyledons</taxon>
        <taxon>Gunneridae</taxon>
        <taxon>Pentapetalae</taxon>
        <taxon>rosids</taxon>
        <taxon>fabids</taxon>
        <taxon>Fabales</taxon>
        <taxon>Fabaceae</taxon>
        <taxon>Papilionoideae</taxon>
        <taxon>50 kb inversion clade</taxon>
        <taxon>NPAAA clade</taxon>
        <taxon>indigoferoid/millettioid clade</taxon>
        <taxon>Phaseoleae</taxon>
        <taxon>Sphenostylis</taxon>
    </lineage>
</organism>
<keyword evidence="2" id="KW-1185">Reference proteome</keyword>
<protein>
    <submittedName>
        <fullName evidence="1">Uncharacterized protein</fullName>
    </submittedName>
</protein>
<accession>A0AA86SNY5</accession>
<dbReference type="EMBL" id="OY731400">
    <property type="protein sequence ID" value="CAJ1936082.1"/>
    <property type="molecule type" value="Genomic_DNA"/>
</dbReference>
<gene>
    <name evidence="1" type="ORF">AYBTSS11_LOCUS7283</name>
</gene>
<dbReference type="Gramene" id="rna-AYBTSS11_LOCUS7283">
    <property type="protein sequence ID" value="CAJ1936082.1"/>
    <property type="gene ID" value="gene-AYBTSS11_LOCUS7283"/>
</dbReference>
<dbReference type="AlphaFoldDB" id="A0AA86SNY5"/>
<name>A0AA86SNY5_9FABA</name>
<sequence length="122" mass="13468">MAPQRTLPQWSHRRPYSPLEALACTKPTPPFFSIAAPHRVTISAPPHLHPHTPPISNAFLRFMISSSSLSLTSPLMLRLCISVWFSGTNCISFVKRGDMKSETFASLVSALLYEKSGKVLSS</sequence>
<dbReference type="Proteomes" id="UP001189624">
    <property type="component" value="Chromosome 3"/>
</dbReference>
<reference evidence="1" key="1">
    <citation type="submission" date="2023-10" db="EMBL/GenBank/DDBJ databases">
        <authorList>
            <person name="Domelevo Entfellner J.-B."/>
        </authorList>
    </citation>
    <scope>NUCLEOTIDE SEQUENCE</scope>
</reference>
<evidence type="ECO:0000313" key="2">
    <source>
        <dbReference type="Proteomes" id="UP001189624"/>
    </source>
</evidence>
<proteinExistence type="predicted"/>